<evidence type="ECO:0000256" key="3">
    <source>
        <dbReference type="ARBA" id="ARBA00022670"/>
    </source>
</evidence>
<dbReference type="PRINTS" id="PR00722">
    <property type="entry name" value="CHYMOTRYPSIN"/>
</dbReference>
<gene>
    <name evidence="11" type="primary">CTRB1</name>
    <name evidence="11" type="ORF">AWC38_SpisGene10748</name>
</gene>
<evidence type="ECO:0000313" key="12">
    <source>
        <dbReference type="Proteomes" id="UP000225706"/>
    </source>
</evidence>
<dbReference type="EMBL" id="LSMT01000170">
    <property type="protein sequence ID" value="PFX24657.1"/>
    <property type="molecule type" value="Genomic_DNA"/>
</dbReference>
<dbReference type="AlphaFoldDB" id="A0A2B4S7S4"/>
<reference evidence="12" key="1">
    <citation type="journal article" date="2017" name="bioRxiv">
        <title>Comparative analysis of the genomes of Stylophora pistillata and Acropora digitifera provides evidence for extensive differences between species of corals.</title>
        <authorList>
            <person name="Voolstra C.R."/>
            <person name="Li Y."/>
            <person name="Liew Y.J."/>
            <person name="Baumgarten S."/>
            <person name="Zoccola D."/>
            <person name="Flot J.-F."/>
            <person name="Tambutte S."/>
            <person name="Allemand D."/>
            <person name="Aranda M."/>
        </authorList>
    </citation>
    <scope>NUCLEOTIDE SEQUENCE [LARGE SCALE GENOMIC DNA]</scope>
</reference>
<feature type="signal peptide" evidence="9">
    <location>
        <begin position="1"/>
        <end position="20"/>
    </location>
</feature>
<dbReference type="Proteomes" id="UP000225706">
    <property type="component" value="Unassembled WGS sequence"/>
</dbReference>
<comment type="subcellular location">
    <subcellularLocation>
        <location evidence="1">Secreted</location>
    </subcellularLocation>
</comment>
<dbReference type="GO" id="GO:0006508">
    <property type="term" value="P:proteolysis"/>
    <property type="evidence" value="ECO:0007669"/>
    <property type="project" value="UniProtKB-KW"/>
</dbReference>
<dbReference type="FunFam" id="2.40.10.10:FF:000120">
    <property type="entry name" value="Putative serine protease"/>
    <property type="match status" value="1"/>
</dbReference>
<accession>A0A2B4S7S4</accession>
<dbReference type="InterPro" id="IPR043504">
    <property type="entry name" value="Peptidase_S1_PA_chymotrypsin"/>
</dbReference>
<evidence type="ECO:0000256" key="2">
    <source>
        <dbReference type="ARBA" id="ARBA00022525"/>
    </source>
</evidence>
<keyword evidence="7" id="KW-1015">Disulfide bond</keyword>
<dbReference type="OrthoDB" id="5964169at2759"/>
<evidence type="ECO:0000256" key="6">
    <source>
        <dbReference type="ARBA" id="ARBA00022825"/>
    </source>
</evidence>
<dbReference type="STRING" id="50429.A0A2B4S7S4"/>
<proteinExistence type="predicted"/>
<dbReference type="InterPro" id="IPR001254">
    <property type="entry name" value="Trypsin_dom"/>
</dbReference>
<keyword evidence="4 9" id="KW-0732">Signal</keyword>
<keyword evidence="5 8" id="KW-0378">Hydrolase</keyword>
<evidence type="ECO:0000313" key="11">
    <source>
        <dbReference type="EMBL" id="PFX24657.1"/>
    </source>
</evidence>
<dbReference type="InterPro" id="IPR009003">
    <property type="entry name" value="Peptidase_S1_PA"/>
</dbReference>
<name>A0A2B4S7S4_STYPI</name>
<dbReference type="SMART" id="SM00020">
    <property type="entry name" value="Tryp_SPc"/>
    <property type="match status" value="1"/>
</dbReference>
<dbReference type="PANTHER" id="PTHR24264">
    <property type="entry name" value="TRYPSIN-RELATED"/>
    <property type="match status" value="1"/>
</dbReference>
<evidence type="ECO:0000256" key="1">
    <source>
        <dbReference type="ARBA" id="ARBA00004613"/>
    </source>
</evidence>
<dbReference type="Pfam" id="PF00089">
    <property type="entry name" value="Trypsin"/>
    <property type="match status" value="1"/>
</dbReference>
<dbReference type="SUPFAM" id="SSF50494">
    <property type="entry name" value="Trypsin-like serine proteases"/>
    <property type="match status" value="1"/>
</dbReference>
<evidence type="ECO:0000256" key="5">
    <source>
        <dbReference type="ARBA" id="ARBA00022801"/>
    </source>
</evidence>
<dbReference type="InterPro" id="IPR001314">
    <property type="entry name" value="Peptidase_S1A"/>
</dbReference>
<feature type="chain" id="PRO_5012857791" evidence="9">
    <location>
        <begin position="21"/>
        <end position="303"/>
    </location>
</feature>
<keyword evidence="3 8" id="KW-0645">Protease</keyword>
<evidence type="ECO:0000256" key="4">
    <source>
        <dbReference type="ARBA" id="ARBA00022729"/>
    </source>
</evidence>
<dbReference type="PROSITE" id="PS00134">
    <property type="entry name" value="TRYPSIN_HIS"/>
    <property type="match status" value="1"/>
</dbReference>
<dbReference type="InterPro" id="IPR033116">
    <property type="entry name" value="TRYPSIN_SER"/>
</dbReference>
<dbReference type="PROSITE" id="PS00135">
    <property type="entry name" value="TRYPSIN_SER"/>
    <property type="match status" value="1"/>
</dbReference>
<dbReference type="InterPro" id="IPR050127">
    <property type="entry name" value="Serine_Proteases_S1"/>
</dbReference>
<keyword evidence="12" id="KW-1185">Reference proteome</keyword>
<sequence length="303" mass="32784">MTHLASVCLLLAVALSSTFCAESRRLRLLPSEDDKPKKGEEDFINLPTCGKSTVGGSRVVAGTDASLGEWPWQAKILTEGTFTCGGSLITPSWVMTAAHCIFKKDPSLYRVTLGDLHREKPEGSEQEFRVKKVVVHPKYNWPVVINNDIALLQLTRSAKKTSFVNTVCLPDEAELVPVGTKCYISGWGQMTHPDSAAIKLQQAPMPVVSNRDCQAKHTDSTASKPGESAVTSAMICAGDAGKTKISGCFGDSGGPFVCENSAGQWVQQGIVSWGDTTCSSKAHFTVFARVSVFRKWIEDQLSE</sequence>
<dbReference type="GO" id="GO:0005615">
    <property type="term" value="C:extracellular space"/>
    <property type="evidence" value="ECO:0007669"/>
    <property type="project" value="TreeGrafter"/>
</dbReference>
<dbReference type="GO" id="GO:0004252">
    <property type="term" value="F:serine-type endopeptidase activity"/>
    <property type="evidence" value="ECO:0007669"/>
    <property type="project" value="InterPro"/>
</dbReference>
<evidence type="ECO:0000256" key="7">
    <source>
        <dbReference type="ARBA" id="ARBA00023157"/>
    </source>
</evidence>
<evidence type="ECO:0000259" key="10">
    <source>
        <dbReference type="PROSITE" id="PS50240"/>
    </source>
</evidence>
<protein>
    <submittedName>
        <fullName evidence="11">Chymotrypsinogen 2</fullName>
    </submittedName>
</protein>
<evidence type="ECO:0000256" key="9">
    <source>
        <dbReference type="SAM" id="SignalP"/>
    </source>
</evidence>
<evidence type="ECO:0000256" key="8">
    <source>
        <dbReference type="RuleBase" id="RU363034"/>
    </source>
</evidence>
<dbReference type="PROSITE" id="PS50240">
    <property type="entry name" value="TRYPSIN_DOM"/>
    <property type="match status" value="1"/>
</dbReference>
<feature type="domain" description="Peptidase S1" evidence="10">
    <location>
        <begin position="59"/>
        <end position="302"/>
    </location>
</feature>
<comment type="caution">
    <text evidence="11">The sequence shown here is derived from an EMBL/GenBank/DDBJ whole genome shotgun (WGS) entry which is preliminary data.</text>
</comment>
<dbReference type="InterPro" id="IPR018114">
    <property type="entry name" value="TRYPSIN_HIS"/>
</dbReference>
<organism evidence="11 12">
    <name type="scientific">Stylophora pistillata</name>
    <name type="common">Smooth cauliflower coral</name>
    <dbReference type="NCBI Taxonomy" id="50429"/>
    <lineage>
        <taxon>Eukaryota</taxon>
        <taxon>Metazoa</taxon>
        <taxon>Cnidaria</taxon>
        <taxon>Anthozoa</taxon>
        <taxon>Hexacorallia</taxon>
        <taxon>Scleractinia</taxon>
        <taxon>Astrocoeniina</taxon>
        <taxon>Pocilloporidae</taxon>
        <taxon>Stylophora</taxon>
    </lineage>
</organism>
<keyword evidence="6 8" id="KW-0720">Serine protease</keyword>
<dbReference type="PANTHER" id="PTHR24264:SF65">
    <property type="entry name" value="SRCR DOMAIN-CONTAINING PROTEIN"/>
    <property type="match status" value="1"/>
</dbReference>
<dbReference type="Gene3D" id="2.40.10.10">
    <property type="entry name" value="Trypsin-like serine proteases"/>
    <property type="match status" value="1"/>
</dbReference>
<keyword evidence="2" id="KW-0964">Secreted</keyword>
<dbReference type="CDD" id="cd00190">
    <property type="entry name" value="Tryp_SPc"/>
    <property type="match status" value="1"/>
</dbReference>